<name>A0AA40CQL9_9PEZI</name>
<dbReference type="Proteomes" id="UP001174936">
    <property type="component" value="Unassembled WGS sequence"/>
</dbReference>
<dbReference type="EMBL" id="JAULSV010000004">
    <property type="protein sequence ID" value="KAK0645694.1"/>
    <property type="molecule type" value="Genomic_DNA"/>
</dbReference>
<proteinExistence type="predicted"/>
<keyword evidence="3" id="KW-1185">Reference proteome</keyword>
<evidence type="ECO:0000313" key="3">
    <source>
        <dbReference type="Proteomes" id="UP001174936"/>
    </source>
</evidence>
<protein>
    <submittedName>
        <fullName evidence="2">Uncharacterized protein</fullName>
    </submittedName>
</protein>
<evidence type="ECO:0000256" key="1">
    <source>
        <dbReference type="SAM" id="MobiDB-lite"/>
    </source>
</evidence>
<reference evidence="2" key="1">
    <citation type="submission" date="2023-06" db="EMBL/GenBank/DDBJ databases">
        <title>Genome-scale phylogeny and comparative genomics of the fungal order Sordariales.</title>
        <authorList>
            <consortium name="Lawrence Berkeley National Laboratory"/>
            <person name="Hensen N."/>
            <person name="Bonometti L."/>
            <person name="Westerberg I."/>
            <person name="Brannstrom I.O."/>
            <person name="Guillou S."/>
            <person name="Cros-Aarteil S."/>
            <person name="Calhoun S."/>
            <person name="Haridas S."/>
            <person name="Kuo A."/>
            <person name="Mondo S."/>
            <person name="Pangilinan J."/>
            <person name="Riley R."/>
            <person name="Labutti K."/>
            <person name="Andreopoulos B."/>
            <person name="Lipzen A."/>
            <person name="Chen C."/>
            <person name="Yanf M."/>
            <person name="Daum C."/>
            <person name="Ng V."/>
            <person name="Clum A."/>
            <person name="Steindorff A."/>
            <person name="Ohm R."/>
            <person name="Martin F."/>
            <person name="Silar P."/>
            <person name="Natvig D."/>
            <person name="Lalanne C."/>
            <person name="Gautier V."/>
            <person name="Ament-Velasquez S.L."/>
            <person name="Kruys A."/>
            <person name="Hutchinson M.I."/>
            <person name="Powell A.J."/>
            <person name="Barry K."/>
            <person name="Miller A.N."/>
            <person name="Grigoriev I.V."/>
            <person name="Debuchy R."/>
            <person name="Gladieux P."/>
            <person name="Thoren M.H."/>
            <person name="Johannesson H."/>
        </authorList>
    </citation>
    <scope>NUCLEOTIDE SEQUENCE</scope>
    <source>
        <strain evidence="2">SMH2532-1</strain>
    </source>
</reference>
<dbReference type="AlphaFoldDB" id="A0AA40CQL9"/>
<accession>A0AA40CQL9</accession>
<organism evidence="2 3">
    <name type="scientific">Cercophora newfieldiana</name>
    <dbReference type="NCBI Taxonomy" id="92897"/>
    <lineage>
        <taxon>Eukaryota</taxon>
        <taxon>Fungi</taxon>
        <taxon>Dikarya</taxon>
        <taxon>Ascomycota</taxon>
        <taxon>Pezizomycotina</taxon>
        <taxon>Sordariomycetes</taxon>
        <taxon>Sordariomycetidae</taxon>
        <taxon>Sordariales</taxon>
        <taxon>Lasiosphaeriaceae</taxon>
        <taxon>Cercophora</taxon>
    </lineage>
</organism>
<feature type="region of interest" description="Disordered" evidence="1">
    <location>
        <begin position="1"/>
        <end position="69"/>
    </location>
</feature>
<feature type="compositionally biased region" description="Polar residues" evidence="1">
    <location>
        <begin position="60"/>
        <end position="69"/>
    </location>
</feature>
<evidence type="ECO:0000313" key="2">
    <source>
        <dbReference type="EMBL" id="KAK0645694.1"/>
    </source>
</evidence>
<comment type="caution">
    <text evidence="2">The sequence shown here is derived from an EMBL/GenBank/DDBJ whole genome shotgun (WGS) entry which is preliminary data.</text>
</comment>
<gene>
    <name evidence="2" type="ORF">B0T16DRAFT_411765</name>
</gene>
<sequence>MAEKKRLTPPTKWKPKCTGNWDALSAAQNASKQPHRRHSARGREIHRQGQRAPRTRQRLGNKSTHPSPF</sequence>